<keyword evidence="3" id="KW-1185">Reference proteome</keyword>
<proteinExistence type="predicted"/>
<name>A0A8J3A7Y6_9ACTN</name>
<feature type="region of interest" description="Disordered" evidence="1">
    <location>
        <begin position="29"/>
        <end position="57"/>
    </location>
</feature>
<comment type="caution">
    <text evidence="2">The sequence shown here is derived from an EMBL/GenBank/DDBJ whole genome shotgun (WGS) entry which is preliminary data.</text>
</comment>
<evidence type="ECO:0000313" key="3">
    <source>
        <dbReference type="Proteomes" id="UP000650511"/>
    </source>
</evidence>
<dbReference type="EMBL" id="BMHA01000005">
    <property type="protein sequence ID" value="GGI05997.1"/>
    <property type="molecule type" value="Genomic_DNA"/>
</dbReference>
<evidence type="ECO:0000256" key="1">
    <source>
        <dbReference type="SAM" id="MobiDB-lite"/>
    </source>
</evidence>
<dbReference type="Pfam" id="PF17252">
    <property type="entry name" value="DUF5319"/>
    <property type="match status" value="1"/>
</dbReference>
<accession>A0A8J3A7Y6</accession>
<evidence type="ECO:0000313" key="2">
    <source>
        <dbReference type="EMBL" id="GGI05997.1"/>
    </source>
</evidence>
<organism evidence="2 3">
    <name type="scientific">Egicoccus halophilus</name>
    <dbReference type="NCBI Taxonomy" id="1670830"/>
    <lineage>
        <taxon>Bacteria</taxon>
        <taxon>Bacillati</taxon>
        <taxon>Actinomycetota</taxon>
        <taxon>Nitriliruptoria</taxon>
        <taxon>Egicoccales</taxon>
        <taxon>Egicoccaceae</taxon>
        <taxon>Egicoccus</taxon>
    </lineage>
</organism>
<feature type="compositionally biased region" description="Acidic residues" evidence="1">
    <location>
        <begin position="32"/>
        <end position="57"/>
    </location>
</feature>
<reference evidence="2" key="2">
    <citation type="submission" date="2020-09" db="EMBL/GenBank/DDBJ databases">
        <authorList>
            <person name="Sun Q."/>
            <person name="Zhou Y."/>
        </authorList>
    </citation>
    <scope>NUCLEOTIDE SEQUENCE</scope>
    <source>
        <strain evidence="2">CGMCC 1.14988</strain>
    </source>
</reference>
<gene>
    <name evidence="2" type="ORF">GCM10011354_16900</name>
</gene>
<dbReference type="InterPro" id="IPR035165">
    <property type="entry name" value="DUF5319"/>
</dbReference>
<dbReference type="AlphaFoldDB" id="A0A8J3A7Y6"/>
<reference evidence="2" key="1">
    <citation type="journal article" date="2014" name="Int. J. Syst. Evol. Microbiol.">
        <title>Complete genome sequence of Corynebacterium casei LMG S-19264T (=DSM 44701T), isolated from a smear-ripened cheese.</title>
        <authorList>
            <consortium name="US DOE Joint Genome Institute (JGI-PGF)"/>
            <person name="Walter F."/>
            <person name="Albersmeier A."/>
            <person name="Kalinowski J."/>
            <person name="Ruckert C."/>
        </authorList>
    </citation>
    <scope>NUCLEOTIDE SEQUENCE</scope>
    <source>
        <strain evidence="2">CGMCC 1.14988</strain>
    </source>
</reference>
<dbReference type="Proteomes" id="UP000650511">
    <property type="component" value="Unassembled WGS sequence"/>
</dbReference>
<sequence>MRVWASAPAGVGAGVRWVAMPETVGPERLSVADDDFDDERFDDEGFEDEGLDDDADGFSDEPLDEHETAMIRQDLHDLADFEATFRPEGYRGVAVWCHDCAEEHYYPWDMLRENLQLLLDTGETPVHEPAYAPEPDRYVQWEYARGYVDALRDAGVQERLDVAACHRCGFPLPEALGQGNFCPRCGNPLLAGRLTVALQEAGLTGDEVLQVLRRAGLPG</sequence>
<protein>
    <submittedName>
        <fullName evidence="2">Uncharacterized protein</fullName>
    </submittedName>
</protein>